<protein>
    <submittedName>
        <fullName evidence="8">Lipopolysaccharide biosynthesis protein</fullName>
    </submittedName>
</protein>
<dbReference type="Pfam" id="PF13440">
    <property type="entry name" value="Polysacc_synt_3"/>
    <property type="match status" value="1"/>
</dbReference>
<sequence>MNAQSLRGAYLLVAGKGLSAVIGLASMLILARLLDPEDYGLVVLVEAVVTLLAAVTELQMASVLIHLPKVNDAHFSTAWTLNLIRAFALCLLVILIAPWLVEFYDEPRLLSIAYISSLSLFLGALLNPKLAILIRDLDFKKDFILNVSQKIAGFVVTVAAAYYLRSYWALVLGTLATQICGFVVSYWCYPFKPSFTLSKVRDLWGYSVWLSLANFVKTLNIKQDQFLVGKMFSTETTGFYSMGTRLSSVLFTDTLGAALRVISPSLRAYTADKVELGKAYLHAQSLVTLVFLPLASVTSALAYPLIEFTLGNKWIEVTEVFRFLVLAVCLEAIGGVGLSVVVATLNTRLAFLRDLVSIVIRALCMGAGLYLGGFIGLLAGRALSSVIDLLLYFTIAGKVTGLHIRKQLFLSWRTWLACALVYPFLYWIKTWPVMEIGDSKLHQAAGLFGLILLGLLMQFVIQGLLWRVSGKPQSIEVVFMAYLKGKFKLQGQKSF</sequence>
<proteinExistence type="inferred from homology"/>
<keyword evidence="9" id="KW-1185">Reference proteome</keyword>
<feature type="transmembrane region" description="Helical" evidence="7">
    <location>
        <begin position="112"/>
        <end position="131"/>
    </location>
</feature>
<comment type="subcellular location">
    <subcellularLocation>
        <location evidence="1">Cell membrane</location>
        <topology evidence="1">Multi-pass membrane protein</topology>
    </subcellularLocation>
</comment>
<feature type="transmembrane region" description="Helical" evidence="7">
    <location>
        <begin position="79"/>
        <end position="100"/>
    </location>
</feature>
<accession>A0AA86MBZ3</accession>
<dbReference type="EMBL" id="AP028947">
    <property type="protein sequence ID" value="BET27253.1"/>
    <property type="molecule type" value="Genomic_DNA"/>
</dbReference>
<dbReference type="CDD" id="cd13127">
    <property type="entry name" value="MATE_tuaB_like"/>
    <property type="match status" value="1"/>
</dbReference>
<keyword evidence="3" id="KW-1003">Cell membrane</keyword>
<feature type="transmembrane region" description="Helical" evidence="7">
    <location>
        <begin position="355"/>
        <end position="372"/>
    </location>
</feature>
<reference evidence="8 9" key="1">
    <citation type="submission" date="2023-10" db="EMBL/GenBank/DDBJ databases">
        <title>Complete Genome Sequence of Limnobacter thiooxidans CS-K2T, Isolated from freshwater lake sediments in Bavaria, Germany.</title>
        <authorList>
            <person name="Naruki M."/>
            <person name="Watanabe A."/>
            <person name="Warashina T."/>
            <person name="Morita T."/>
            <person name="Arakawa K."/>
        </authorList>
    </citation>
    <scope>NUCLEOTIDE SEQUENCE [LARGE SCALE GENOMIC DNA]</scope>
    <source>
        <strain evidence="8 9">CS-K2</strain>
    </source>
</reference>
<dbReference type="AlphaFoldDB" id="A0AA86MBZ3"/>
<evidence type="ECO:0000256" key="3">
    <source>
        <dbReference type="ARBA" id="ARBA00022475"/>
    </source>
</evidence>
<keyword evidence="6 7" id="KW-0472">Membrane</keyword>
<organism evidence="8 9">
    <name type="scientific">Limnobacter thiooxidans</name>
    <dbReference type="NCBI Taxonomy" id="131080"/>
    <lineage>
        <taxon>Bacteria</taxon>
        <taxon>Pseudomonadati</taxon>
        <taxon>Pseudomonadota</taxon>
        <taxon>Betaproteobacteria</taxon>
        <taxon>Burkholderiales</taxon>
        <taxon>Burkholderiaceae</taxon>
        <taxon>Limnobacter</taxon>
    </lineage>
</organism>
<evidence type="ECO:0000313" key="8">
    <source>
        <dbReference type="EMBL" id="BET27253.1"/>
    </source>
</evidence>
<dbReference type="InterPro" id="IPR050833">
    <property type="entry name" value="Poly_Biosynth_Transport"/>
</dbReference>
<dbReference type="PANTHER" id="PTHR30250:SF10">
    <property type="entry name" value="LIPOPOLYSACCHARIDE BIOSYNTHESIS PROTEIN WZXC"/>
    <property type="match status" value="1"/>
</dbReference>
<evidence type="ECO:0000256" key="6">
    <source>
        <dbReference type="ARBA" id="ARBA00023136"/>
    </source>
</evidence>
<dbReference type="PANTHER" id="PTHR30250">
    <property type="entry name" value="PST FAMILY PREDICTED COLANIC ACID TRANSPORTER"/>
    <property type="match status" value="1"/>
</dbReference>
<dbReference type="Proteomes" id="UP001329151">
    <property type="component" value="Chromosome"/>
</dbReference>
<evidence type="ECO:0000256" key="5">
    <source>
        <dbReference type="ARBA" id="ARBA00022989"/>
    </source>
</evidence>
<feature type="transmembrane region" description="Helical" evidence="7">
    <location>
        <begin position="9"/>
        <end position="33"/>
    </location>
</feature>
<feature type="transmembrane region" description="Helical" evidence="7">
    <location>
        <begin position="286"/>
        <end position="306"/>
    </location>
</feature>
<feature type="transmembrane region" description="Helical" evidence="7">
    <location>
        <begin position="378"/>
        <end position="396"/>
    </location>
</feature>
<dbReference type="GO" id="GO:0005886">
    <property type="term" value="C:plasma membrane"/>
    <property type="evidence" value="ECO:0007669"/>
    <property type="project" value="UniProtKB-SubCell"/>
</dbReference>
<feature type="transmembrane region" description="Helical" evidence="7">
    <location>
        <begin position="321"/>
        <end position="343"/>
    </location>
</feature>
<evidence type="ECO:0000256" key="4">
    <source>
        <dbReference type="ARBA" id="ARBA00022692"/>
    </source>
</evidence>
<name>A0AA86MBZ3_9BURK</name>
<gene>
    <name evidence="8" type="ORF">RGQ30_27540</name>
</gene>
<evidence type="ECO:0000313" key="9">
    <source>
        <dbReference type="Proteomes" id="UP001329151"/>
    </source>
</evidence>
<evidence type="ECO:0000256" key="1">
    <source>
        <dbReference type="ARBA" id="ARBA00004651"/>
    </source>
</evidence>
<evidence type="ECO:0000256" key="2">
    <source>
        <dbReference type="ARBA" id="ARBA00007430"/>
    </source>
</evidence>
<feature type="transmembrane region" description="Helical" evidence="7">
    <location>
        <begin position="39"/>
        <end position="67"/>
    </location>
</feature>
<feature type="transmembrane region" description="Helical" evidence="7">
    <location>
        <begin position="143"/>
        <end position="164"/>
    </location>
</feature>
<feature type="transmembrane region" description="Helical" evidence="7">
    <location>
        <begin position="447"/>
        <end position="466"/>
    </location>
</feature>
<evidence type="ECO:0000256" key="7">
    <source>
        <dbReference type="SAM" id="Phobius"/>
    </source>
</evidence>
<keyword evidence="5 7" id="KW-1133">Transmembrane helix</keyword>
<feature type="transmembrane region" description="Helical" evidence="7">
    <location>
        <begin position="170"/>
        <end position="189"/>
    </location>
</feature>
<keyword evidence="4 7" id="KW-0812">Transmembrane</keyword>
<dbReference type="KEGG" id="lto:RGQ30_27540"/>
<dbReference type="RefSeq" id="WP_338284522.1">
    <property type="nucleotide sequence ID" value="NZ_AP028947.1"/>
</dbReference>
<comment type="similarity">
    <text evidence="2">Belongs to the polysaccharide synthase family.</text>
</comment>
<feature type="transmembrane region" description="Helical" evidence="7">
    <location>
        <begin position="408"/>
        <end position="427"/>
    </location>
</feature>